<proteinExistence type="predicted"/>
<name>A0A0C2JPL5_THEKT</name>
<keyword evidence="3" id="KW-1185">Reference proteome</keyword>
<dbReference type="AlphaFoldDB" id="A0A0C2JPL5"/>
<reference evidence="2 3" key="1">
    <citation type="journal article" date="2014" name="Genome Biol. Evol.">
        <title>The genome of the myxosporean Thelohanellus kitauei shows adaptations to nutrient acquisition within its fish host.</title>
        <authorList>
            <person name="Yang Y."/>
            <person name="Xiong J."/>
            <person name="Zhou Z."/>
            <person name="Huo F."/>
            <person name="Miao W."/>
            <person name="Ran C."/>
            <person name="Liu Y."/>
            <person name="Zhang J."/>
            <person name="Feng J."/>
            <person name="Wang M."/>
            <person name="Wang M."/>
            <person name="Wang L."/>
            <person name="Yao B."/>
        </authorList>
    </citation>
    <scope>NUCLEOTIDE SEQUENCE [LARGE SCALE GENOMIC DNA]</scope>
    <source>
        <strain evidence="2">Wuqing</strain>
    </source>
</reference>
<dbReference type="OrthoDB" id="10068017at2759"/>
<accession>A0A0C2JPL5</accession>
<sequence>MDPQNMNCEDEFQEIYPCIGSKKQGCSCIDIYIEKQIASESNEFKNRDEVLDDIIFTGMKATFLSKEPPENEDLQQSNTDHSGERTIRSRKIKSKRYIEFVVEKRDMFKKHGMCEVSCKNILGYSNNLIHHLLKYDPENRNSVITLPKTPIEDLEGIRCCQLDCNPLLTDIDANIHPQETEIPNQEYDNPKLYVRNGEDLPSIPMASQLNINQNFSPNEKYHVDSQETQTNIRTHHPDSISANDQARISEIAKRNQDNKSQKYEEK</sequence>
<evidence type="ECO:0000256" key="1">
    <source>
        <dbReference type="SAM" id="MobiDB-lite"/>
    </source>
</evidence>
<gene>
    <name evidence="2" type="ORF">RF11_03707</name>
</gene>
<comment type="caution">
    <text evidence="2">The sequence shown here is derived from an EMBL/GenBank/DDBJ whole genome shotgun (WGS) entry which is preliminary data.</text>
</comment>
<feature type="compositionally biased region" description="Basic and acidic residues" evidence="1">
    <location>
        <begin position="250"/>
        <end position="266"/>
    </location>
</feature>
<dbReference type="EMBL" id="JWZT01001801">
    <property type="protein sequence ID" value="KII71308.1"/>
    <property type="molecule type" value="Genomic_DNA"/>
</dbReference>
<feature type="region of interest" description="Disordered" evidence="1">
    <location>
        <begin position="222"/>
        <end position="266"/>
    </location>
</feature>
<evidence type="ECO:0000313" key="3">
    <source>
        <dbReference type="Proteomes" id="UP000031668"/>
    </source>
</evidence>
<evidence type="ECO:0000313" key="2">
    <source>
        <dbReference type="EMBL" id="KII71308.1"/>
    </source>
</evidence>
<dbReference type="Proteomes" id="UP000031668">
    <property type="component" value="Unassembled WGS sequence"/>
</dbReference>
<protein>
    <submittedName>
        <fullName evidence="2">Uncharacterized protein</fullName>
    </submittedName>
</protein>
<feature type="region of interest" description="Disordered" evidence="1">
    <location>
        <begin position="66"/>
        <end position="88"/>
    </location>
</feature>
<organism evidence="2 3">
    <name type="scientific">Thelohanellus kitauei</name>
    <name type="common">Myxosporean</name>
    <dbReference type="NCBI Taxonomy" id="669202"/>
    <lineage>
        <taxon>Eukaryota</taxon>
        <taxon>Metazoa</taxon>
        <taxon>Cnidaria</taxon>
        <taxon>Myxozoa</taxon>
        <taxon>Myxosporea</taxon>
        <taxon>Bivalvulida</taxon>
        <taxon>Platysporina</taxon>
        <taxon>Myxobolidae</taxon>
        <taxon>Thelohanellus</taxon>
    </lineage>
</organism>